<evidence type="ECO:0000313" key="3">
    <source>
        <dbReference type="Proteomes" id="UP000008917"/>
    </source>
</evidence>
<evidence type="ECO:0000313" key="2">
    <source>
        <dbReference type="EMBL" id="ADU34356.1"/>
    </source>
</evidence>
<keyword evidence="1" id="KW-0732">Signal</keyword>
<protein>
    <recommendedName>
        <fullName evidence="4">Lipoprotein</fullName>
    </recommendedName>
</protein>
<reference evidence="2 3" key="2">
    <citation type="journal article" date="2013" name="Genome Announc.">
        <title>Genome of the Root-Associated Plant Growth-Promoting Bacterium Variovorax paradoxus Strain EPS.</title>
        <authorList>
            <person name="Han J.I."/>
            <person name="Spain J.C."/>
            <person name="Leadbetter J.R."/>
            <person name="Ovchinnikova G."/>
            <person name="Goodwin L.A."/>
            <person name="Han C.S."/>
            <person name="Woyke T."/>
            <person name="Davenport K.W."/>
            <person name="Orwin P.M."/>
        </authorList>
    </citation>
    <scope>NUCLEOTIDE SEQUENCE [LARGE SCALE GENOMIC DNA]</scope>
    <source>
        <strain evidence="2 3">EPS</strain>
    </source>
</reference>
<dbReference type="RefSeq" id="WP_013538603.1">
    <property type="nucleotide sequence ID" value="NC_014931.1"/>
</dbReference>
<accession>E6UZ27</accession>
<dbReference type="HOGENOM" id="CLU_1453833_0_0_4"/>
<evidence type="ECO:0000256" key="1">
    <source>
        <dbReference type="SAM" id="SignalP"/>
    </source>
</evidence>
<name>E6UZ27_VARPE</name>
<reference evidence="3" key="1">
    <citation type="submission" date="2010-12" db="EMBL/GenBank/DDBJ databases">
        <title>Complete sequence of Variovorax paradoxus EPS.</title>
        <authorList>
            <consortium name="US DOE Joint Genome Institute"/>
            <person name="Lucas S."/>
            <person name="Copeland A."/>
            <person name="Lapidus A."/>
            <person name="Cheng J.-F."/>
            <person name="Goodwin L."/>
            <person name="Pitluck S."/>
            <person name="Teshima H."/>
            <person name="Detter J.C."/>
            <person name="Han C."/>
            <person name="Tapia R."/>
            <person name="Land M."/>
            <person name="Hauser L."/>
            <person name="Kyrpides N."/>
            <person name="Ivanova N."/>
            <person name="Ovchinnikova G."/>
            <person name="Orwin P."/>
            <person name="Han J.-I.G."/>
            <person name="Woyke T."/>
        </authorList>
    </citation>
    <scope>NUCLEOTIDE SEQUENCE [LARGE SCALE GENOMIC DNA]</scope>
    <source>
        <strain evidence="3">EPS</strain>
    </source>
</reference>
<organism evidence="2 3">
    <name type="scientific">Variovorax paradoxus (strain EPS)</name>
    <dbReference type="NCBI Taxonomy" id="595537"/>
    <lineage>
        <taxon>Bacteria</taxon>
        <taxon>Pseudomonadati</taxon>
        <taxon>Pseudomonadota</taxon>
        <taxon>Betaproteobacteria</taxon>
        <taxon>Burkholderiales</taxon>
        <taxon>Comamonadaceae</taxon>
        <taxon>Variovorax</taxon>
    </lineage>
</organism>
<sequence>MTSHPFAARIAARLSFAVGTAALLAACGTRQPAPPEPPPPEATARNSVVMSAVTYGATAKGIQLKKEDDACDVPASLKQAVQDQLLEPYEYLLAPPPTANAEGAPVLKVEITDLLANAGGLYGGPKIVQLRGTLERKGEAPARFTAERQMFIYFGMPRSTCSMVGVVTYALGEDIAKWLQKPVDGALLGELSTTAGKR</sequence>
<feature type="signal peptide" evidence="1">
    <location>
        <begin position="1"/>
        <end position="25"/>
    </location>
</feature>
<dbReference type="AlphaFoldDB" id="E6UZ27"/>
<dbReference type="KEGG" id="vpe:Varpa_0134"/>
<evidence type="ECO:0008006" key="4">
    <source>
        <dbReference type="Google" id="ProtNLM"/>
    </source>
</evidence>
<dbReference type="Proteomes" id="UP000008917">
    <property type="component" value="Chromosome"/>
</dbReference>
<proteinExistence type="predicted"/>
<gene>
    <name evidence="2" type="ordered locus">Varpa_0134</name>
</gene>
<dbReference type="EMBL" id="CP002417">
    <property type="protein sequence ID" value="ADU34356.1"/>
    <property type="molecule type" value="Genomic_DNA"/>
</dbReference>
<feature type="chain" id="PRO_5003210429" description="Lipoprotein" evidence="1">
    <location>
        <begin position="26"/>
        <end position="198"/>
    </location>
</feature>